<dbReference type="EMBL" id="LSCV01000005">
    <property type="protein sequence ID" value="KXB42189.1"/>
    <property type="molecule type" value="Genomic_DNA"/>
</dbReference>
<name>A0A133YG77_9FIRM</name>
<evidence type="ECO:0000313" key="1">
    <source>
        <dbReference type="EMBL" id="KXB42189.1"/>
    </source>
</evidence>
<reference evidence="2" key="1">
    <citation type="submission" date="2016-01" db="EMBL/GenBank/DDBJ databases">
        <authorList>
            <person name="Mitreva M."/>
            <person name="Pepin K.H."/>
            <person name="Mihindukulasuriya K.A."/>
            <person name="Fulton R."/>
            <person name="Fronick C."/>
            <person name="O'Laughlin M."/>
            <person name="Miner T."/>
            <person name="Herter B."/>
            <person name="Rosa B.A."/>
            <person name="Cordes M."/>
            <person name="Tomlinson C."/>
            <person name="Wollam A."/>
            <person name="Palsikar V.B."/>
            <person name="Mardis E.R."/>
            <person name="Wilson R.K."/>
        </authorList>
    </citation>
    <scope>NUCLEOTIDE SEQUENCE [LARGE SCALE GENOMIC DNA]</scope>
    <source>
        <strain evidence="2">KA00274</strain>
    </source>
</reference>
<protein>
    <submittedName>
        <fullName evidence="1">Uncharacterized protein</fullName>
    </submittedName>
</protein>
<proteinExistence type="predicted"/>
<gene>
    <name evidence="1" type="ORF">HMPREF1872_00363</name>
</gene>
<evidence type="ECO:0000313" key="2">
    <source>
        <dbReference type="Proteomes" id="UP000070080"/>
    </source>
</evidence>
<dbReference type="Proteomes" id="UP000070080">
    <property type="component" value="Unassembled WGS sequence"/>
</dbReference>
<accession>A0A133YG77</accession>
<keyword evidence="2" id="KW-1185">Reference proteome</keyword>
<dbReference type="AlphaFoldDB" id="A0A133YG77"/>
<comment type="caution">
    <text evidence="1">The sequence shown here is derived from an EMBL/GenBank/DDBJ whole genome shotgun (WGS) entry which is preliminary data.</text>
</comment>
<sequence>MQPCFSPHSRYAILQAEMPNRLRYVKKAACKQSPIYAHA</sequence>
<organism evidence="1 2">
    <name type="scientific">Amygdalobacter nucleatus</name>
    <dbReference type="NCBI Taxonomy" id="3029274"/>
    <lineage>
        <taxon>Bacteria</taxon>
        <taxon>Bacillati</taxon>
        <taxon>Bacillota</taxon>
        <taxon>Clostridia</taxon>
        <taxon>Eubacteriales</taxon>
        <taxon>Oscillospiraceae</taxon>
        <taxon>Amygdalobacter</taxon>
    </lineage>
</organism>